<name>A0ABM5VL48_THEA5</name>
<sequence length="54" mass="5466">MKGIGTAGSAAGLPTPALEADLDLSGGVAEGAIRAFLDLFEESPRAFAAWIGFE</sequence>
<gene>
    <name evidence="1" type="ORF">TO73_1034</name>
</gene>
<dbReference type="Proteomes" id="UP000058660">
    <property type="component" value="Chromosome"/>
</dbReference>
<evidence type="ECO:0000313" key="1">
    <source>
        <dbReference type="EMBL" id="ALJ90882.1"/>
    </source>
</evidence>
<protein>
    <submittedName>
        <fullName evidence="1">Uncharacterized protein</fullName>
    </submittedName>
</protein>
<keyword evidence="2" id="KW-1185">Reference proteome</keyword>
<evidence type="ECO:0000313" key="2">
    <source>
        <dbReference type="Proteomes" id="UP000058660"/>
    </source>
</evidence>
<dbReference type="RefSeq" id="WP_003045558.1">
    <property type="nucleotide sequence ID" value="NZ_CP010822.1"/>
</dbReference>
<reference evidence="2" key="1">
    <citation type="journal article" date="2015" name="PLoS ONE">
        <title>Complete Genome Sequence of Thermus aquaticus Y51MC23.</title>
        <authorList>
            <person name="Brumm P.J."/>
            <person name="Monsma S."/>
            <person name="Keough B."/>
            <person name="Jasinovica S."/>
            <person name="Ferguson E."/>
            <person name="Schoenfeld T."/>
            <person name="Lodes M."/>
            <person name="Mead D.A."/>
        </authorList>
    </citation>
    <scope>NUCLEOTIDE SEQUENCE [LARGE SCALE GENOMIC DNA]</scope>
    <source>
        <strain evidence="2">BAA-2747 / Y51MC23</strain>
    </source>
</reference>
<organism evidence="1 2">
    <name type="scientific">Thermus aquaticus (strain ATCC BAA-2747 / Y51MC23)</name>
    <dbReference type="NCBI Taxonomy" id="498848"/>
    <lineage>
        <taxon>Bacteria</taxon>
        <taxon>Thermotogati</taxon>
        <taxon>Deinococcota</taxon>
        <taxon>Deinococci</taxon>
        <taxon>Thermales</taxon>
        <taxon>Thermaceae</taxon>
        <taxon>Thermus</taxon>
    </lineage>
</organism>
<accession>A0ABM5VL48</accession>
<proteinExistence type="predicted"/>
<dbReference type="EMBL" id="CP010822">
    <property type="protein sequence ID" value="ALJ90882.1"/>
    <property type="molecule type" value="Genomic_DNA"/>
</dbReference>